<dbReference type="Gene3D" id="3.40.50.2000">
    <property type="entry name" value="Glycogen Phosphorylase B"/>
    <property type="match status" value="1"/>
</dbReference>
<proteinExistence type="predicted"/>
<accession>A0A5J4QMC9</accession>
<evidence type="ECO:0000313" key="1">
    <source>
        <dbReference type="EMBL" id="KAA6322349.1"/>
    </source>
</evidence>
<dbReference type="EMBL" id="SNRY01003068">
    <property type="protein sequence ID" value="KAA6322349.1"/>
    <property type="molecule type" value="Genomic_DNA"/>
</dbReference>
<dbReference type="AlphaFoldDB" id="A0A5J4QMC9"/>
<gene>
    <name evidence="1" type="ORF">EZS27_028097</name>
</gene>
<comment type="caution">
    <text evidence="1">The sequence shown here is derived from an EMBL/GenBank/DDBJ whole genome shotgun (WGS) entry which is preliminary data.</text>
</comment>
<reference evidence="1" key="1">
    <citation type="submission" date="2019-03" db="EMBL/GenBank/DDBJ databases">
        <title>Single cell metagenomics reveals metabolic interactions within the superorganism composed of flagellate Streblomastix strix and complex community of Bacteroidetes bacteria on its surface.</title>
        <authorList>
            <person name="Treitli S.C."/>
            <person name="Kolisko M."/>
            <person name="Husnik F."/>
            <person name="Keeling P."/>
            <person name="Hampl V."/>
        </authorList>
    </citation>
    <scope>NUCLEOTIDE SEQUENCE</scope>
    <source>
        <strain evidence="1">STM</strain>
    </source>
</reference>
<organism evidence="1">
    <name type="scientific">termite gut metagenome</name>
    <dbReference type="NCBI Taxonomy" id="433724"/>
    <lineage>
        <taxon>unclassified sequences</taxon>
        <taxon>metagenomes</taxon>
        <taxon>organismal metagenomes</taxon>
    </lineage>
</organism>
<sequence length="67" mass="7783">MPRQVNFSEIESLKTDLGINSGDFIIGYVEHFFNDHKKFTDIIKAITLLKQYPNLKLLIVEMGEIKK</sequence>
<protein>
    <submittedName>
        <fullName evidence="1">Uncharacterized protein</fullName>
    </submittedName>
</protein>
<name>A0A5J4QMC9_9ZZZZ</name>